<evidence type="ECO:0000313" key="1">
    <source>
        <dbReference type="EMBL" id="EKO53507.1"/>
    </source>
</evidence>
<accession>A0A828Y0L7</accession>
<reference evidence="1" key="1">
    <citation type="submission" date="2012-10" db="EMBL/GenBank/DDBJ databases">
        <authorList>
            <person name="Harkins D.M."/>
            <person name="Durkin A.S."/>
            <person name="Brinkac L.M."/>
            <person name="Selengut J.D."/>
            <person name="Sanka R."/>
            <person name="DePew J."/>
            <person name="Purushe J."/>
            <person name="Picardeau M."/>
            <person name="Werts C."/>
            <person name="Goarant C."/>
            <person name="Vinetz J.M."/>
            <person name="Sutton G.G."/>
            <person name="Nelson W.C."/>
            <person name="Fouts D.E."/>
        </authorList>
    </citation>
    <scope>NUCLEOTIDE SEQUENCE [LARGE SCALE GENOMIC DNA]</scope>
    <source>
        <strain evidence="1">200802841</strain>
    </source>
</reference>
<sequence>MEKRNIGSCDLLEKYTMLPLQSTWLKMENNVKSCVNFFMNN</sequence>
<dbReference type="EMBL" id="AKWH02000008">
    <property type="protein sequence ID" value="EKO53507.1"/>
    <property type="molecule type" value="Genomic_DNA"/>
</dbReference>
<dbReference type="AlphaFoldDB" id="A0A828Y0L7"/>
<comment type="caution">
    <text evidence="1">The sequence shown here is derived from an EMBL/GenBank/DDBJ whole genome shotgun (WGS) entry which is preliminary data.</text>
</comment>
<evidence type="ECO:0000313" key="2">
    <source>
        <dbReference type="Proteomes" id="UP000006339"/>
    </source>
</evidence>
<keyword evidence="2" id="KW-1185">Reference proteome</keyword>
<proteinExistence type="predicted"/>
<name>A0A828Y0L7_9LEPT</name>
<dbReference type="Proteomes" id="UP000006339">
    <property type="component" value="Unassembled WGS sequence"/>
</dbReference>
<organism evidence="1 2">
    <name type="scientific">Leptospira kirschneri str. 200802841</name>
    <dbReference type="NCBI Taxonomy" id="1193047"/>
    <lineage>
        <taxon>Bacteria</taxon>
        <taxon>Pseudomonadati</taxon>
        <taxon>Spirochaetota</taxon>
        <taxon>Spirochaetia</taxon>
        <taxon>Leptospirales</taxon>
        <taxon>Leptospiraceae</taxon>
        <taxon>Leptospira</taxon>
    </lineage>
</organism>
<gene>
    <name evidence="1" type="ORF">LEP1GSC131_3754</name>
</gene>
<protein>
    <submittedName>
        <fullName evidence="1">Uncharacterized protein</fullName>
    </submittedName>
</protein>